<accession>A0A5J6VJ55</accession>
<feature type="compositionally biased region" description="Basic residues" evidence="1">
    <location>
        <begin position="242"/>
        <end position="255"/>
    </location>
</feature>
<dbReference type="EMBL" id="MN448280">
    <property type="protein sequence ID" value="QFG74137.1"/>
    <property type="molecule type" value="Genomic_DNA"/>
</dbReference>
<name>A0A5J6VJ55_9VIRU</name>
<proteinExistence type="predicted"/>
<feature type="compositionally biased region" description="Polar residues" evidence="1">
    <location>
        <begin position="217"/>
        <end position="239"/>
    </location>
</feature>
<sequence length="457" mass="49158">MSRIPSLEEATSLSNQSIEELSNKKSLDLHSYLKPPAESLTSLFMSDNCNYMKGGNLDNFSFNLDAIQSQLYTPTVTNLTDEIHGGAKTNSKNRKTNSKNRKTNSKNRKTNTRKTNSKNRKTTASDSILDWSQSIPEFSNDSFNLTNVSAQSSVYLENSHPTLSLSDLSISGISNVSHDSNILSHQDELFSNSEGSFVFEPSELSIDALASKNSISNKSRASKNSISNKSRASKNSISNKSRASKTRASKTRASKSRSLSLSDLESISGGFYNSNDKSLSPLSMNNTDIFASEGTINASNVSSASDVLNTSNVLNASNVSSASDVLNASNVSSASDVLNASNVSSASDVFSNSEIQSTVHPNSESLSFHLSESDYPDNTVGGTMTNANSYSSLEISSLPSSVPNTHQTSAVESETFTFGSTSINNNHEIPSVNNYTQDSAFDASPNSFFLSDPMTEY</sequence>
<evidence type="ECO:0000313" key="2">
    <source>
        <dbReference type="EMBL" id="QFG74137.1"/>
    </source>
</evidence>
<evidence type="ECO:0000256" key="1">
    <source>
        <dbReference type="SAM" id="MobiDB-lite"/>
    </source>
</evidence>
<feature type="compositionally biased region" description="Basic residues" evidence="1">
    <location>
        <begin position="91"/>
        <end position="121"/>
    </location>
</feature>
<feature type="region of interest" description="Disordered" evidence="1">
    <location>
        <begin position="217"/>
        <end position="257"/>
    </location>
</feature>
<feature type="region of interest" description="Disordered" evidence="1">
    <location>
        <begin position="81"/>
        <end position="125"/>
    </location>
</feature>
<reference evidence="2" key="1">
    <citation type="journal article" date="2019" name="Philos. Trans. R. Soc. Lond., B, Biol. Sci.">
        <title>Targeted metagenomic recovery of four divergent viruses reveals shared and distinctive characteristics of giant viruses of marine eukaryotes.</title>
        <authorList>
            <person name="Needham D.M."/>
            <person name="Poirier C."/>
            <person name="Hehenberger E."/>
            <person name="Jimenez V."/>
            <person name="Swalwell J.E."/>
            <person name="Santoro A.E."/>
            <person name="Worden A.Z."/>
        </authorList>
    </citation>
    <scope>NUCLEOTIDE SEQUENCE</scope>
    <source>
        <strain evidence="2">OPacV-662</strain>
    </source>
</reference>
<organism evidence="2">
    <name type="scientific">Megaviridae environmental sample</name>
    <dbReference type="NCBI Taxonomy" id="1737588"/>
    <lineage>
        <taxon>Viruses</taxon>
        <taxon>Varidnaviria</taxon>
        <taxon>Bamfordvirae</taxon>
        <taxon>Nucleocytoviricota</taxon>
        <taxon>Megaviricetes</taxon>
        <taxon>Imitervirales</taxon>
        <taxon>Mimiviridae</taxon>
        <taxon>environmental samples</taxon>
    </lineage>
</organism>
<protein>
    <submittedName>
        <fullName evidence="2">Uncharacterized protein</fullName>
    </submittedName>
</protein>